<comment type="caution">
    <text evidence="2">The sequence shown here is derived from an EMBL/GenBank/DDBJ whole genome shotgun (WGS) entry which is preliminary data.</text>
</comment>
<dbReference type="InterPro" id="IPR008719">
    <property type="entry name" value="N2O_reductase_NosL"/>
</dbReference>
<feature type="compositionally biased region" description="Basic and acidic residues" evidence="1">
    <location>
        <begin position="1"/>
        <end position="13"/>
    </location>
</feature>
<gene>
    <name evidence="2" type="ORF">ACFR9U_10105</name>
</gene>
<keyword evidence="3" id="KW-1185">Reference proteome</keyword>
<evidence type="ECO:0000313" key="3">
    <source>
        <dbReference type="Proteomes" id="UP001597119"/>
    </source>
</evidence>
<dbReference type="PANTHER" id="PTHR41247:SF1">
    <property type="entry name" value="HTH-TYPE TRANSCRIPTIONAL REPRESSOR YCNK"/>
    <property type="match status" value="1"/>
</dbReference>
<name>A0ABD6CAS8_9EURY</name>
<dbReference type="Proteomes" id="UP001597119">
    <property type="component" value="Unassembled WGS sequence"/>
</dbReference>
<feature type="region of interest" description="Disordered" evidence="1">
    <location>
        <begin position="1"/>
        <end position="32"/>
    </location>
</feature>
<dbReference type="RefSeq" id="WP_247373876.1">
    <property type="nucleotide sequence ID" value="NZ_JALLGV010000001.1"/>
</dbReference>
<dbReference type="AlphaFoldDB" id="A0ABD6CAS8"/>
<organism evidence="2 3">
    <name type="scientific">Halorientalis brevis</name>
    <dbReference type="NCBI Taxonomy" id="1126241"/>
    <lineage>
        <taxon>Archaea</taxon>
        <taxon>Methanobacteriati</taxon>
        <taxon>Methanobacteriota</taxon>
        <taxon>Stenosarchaea group</taxon>
        <taxon>Halobacteria</taxon>
        <taxon>Halobacteriales</taxon>
        <taxon>Haloarculaceae</taxon>
        <taxon>Halorientalis</taxon>
    </lineage>
</organism>
<dbReference type="Pfam" id="PF05573">
    <property type="entry name" value="NosL"/>
    <property type="match status" value="1"/>
</dbReference>
<evidence type="ECO:0000313" key="2">
    <source>
        <dbReference type="EMBL" id="MFD1587338.1"/>
    </source>
</evidence>
<reference evidence="2 3" key="1">
    <citation type="journal article" date="2019" name="Int. J. Syst. Evol. Microbiol.">
        <title>The Global Catalogue of Microorganisms (GCM) 10K type strain sequencing project: providing services to taxonomists for standard genome sequencing and annotation.</title>
        <authorList>
            <consortium name="The Broad Institute Genomics Platform"/>
            <consortium name="The Broad Institute Genome Sequencing Center for Infectious Disease"/>
            <person name="Wu L."/>
            <person name="Ma J."/>
        </authorList>
    </citation>
    <scope>NUCLEOTIDE SEQUENCE [LARGE SCALE GENOMIC DNA]</scope>
    <source>
        <strain evidence="2 3">CGMCC 1.12125</strain>
    </source>
</reference>
<dbReference type="EMBL" id="JBHUDJ010000003">
    <property type="protein sequence ID" value="MFD1587338.1"/>
    <property type="molecule type" value="Genomic_DNA"/>
</dbReference>
<dbReference type="Gene3D" id="3.30.70.2050">
    <property type="match status" value="1"/>
</dbReference>
<feature type="compositionally biased region" description="Low complexity" evidence="1">
    <location>
        <begin position="49"/>
        <end position="60"/>
    </location>
</feature>
<dbReference type="PROSITE" id="PS51318">
    <property type="entry name" value="TAT"/>
    <property type="match status" value="1"/>
</dbReference>
<feature type="region of interest" description="Disordered" evidence="1">
    <location>
        <begin position="49"/>
        <end position="71"/>
    </location>
</feature>
<feature type="compositionally biased region" description="Basic and acidic residues" evidence="1">
    <location>
        <begin position="21"/>
        <end position="32"/>
    </location>
</feature>
<sequence>MTESNADQRDGRHASATRLRSRGDGGRHLVDRRTVLRASGVVGVAALAGCSGSGSDASPSSPDPTSLGDSEQCDVCGMVVSEHPGPNGQIFYREHTPEGHDDPAVFDSIRACLLPYYFDHKQSDWSAAAVYVTDYSAVEYDVSTVQGTPYIETATASETFAAAADVVFVIESSVHGAMGPDFVPFSDTADADAFVEQYGGRTVAWDEMNPDLLAG</sequence>
<evidence type="ECO:0000256" key="1">
    <source>
        <dbReference type="SAM" id="MobiDB-lite"/>
    </source>
</evidence>
<protein>
    <submittedName>
        <fullName evidence="2">Nitrous oxide reductase accessory protein NosL</fullName>
    </submittedName>
</protein>
<dbReference type="InterPro" id="IPR006311">
    <property type="entry name" value="TAT_signal"/>
</dbReference>
<accession>A0ABD6CAS8</accession>
<dbReference type="PANTHER" id="PTHR41247">
    <property type="entry name" value="HTH-TYPE TRANSCRIPTIONAL REPRESSOR YCNK"/>
    <property type="match status" value="1"/>
</dbReference>
<dbReference type="SUPFAM" id="SSF160387">
    <property type="entry name" value="NosL/MerB-like"/>
    <property type="match status" value="1"/>
</dbReference>
<proteinExistence type="predicted"/>